<proteinExistence type="predicted"/>
<name>A0ABV5FTK7_9MICC</name>
<feature type="region of interest" description="Disordered" evidence="1">
    <location>
        <begin position="1"/>
        <end position="89"/>
    </location>
</feature>
<gene>
    <name evidence="2" type="ORF">ACFFX0_00725</name>
</gene>
<accession>A0ABV5FTK7</accession>
<reference evidence="2 3" key="1">
    <citation type="submission" date="2024-09" db="EMBL/GenBank/DDBJ databases">
        <authorList>
            <person name="Sun Q."/>
            <person name="Mori K."/>
        </authorList>
    </citation>
    <scope>NUCLEOTIDE SEQUENCE [LARGE SCALE GENOMIC DNA]</scope>
    <source>
        <strain evidence="2 3">CCM 7609</strain>
    </source>
</reference>
<feature type="compositionally biased region" description="Basic residues" evidence="1">
    <location>
        <begin position="1"/>
        <end position="11"/>
    </location>
</feature>
<protein>
    <submittedName>
        <fullName evidence="2">Uncharacterized protein</fullName>
    </submittedName>
</protein>
<sequence length="89" mass="9308">MRGAHPVRRGHPALPRAHGLHGGRVHHGTAAVDRDADAGSWPGRHGPAPAPRRDPPVQRHARIPPPRPGTGSGRPARCGPRGPPRRAGG</sequence>
<evidence type="ECO:0000313" key="2">
    <source>
        <dbReference type="EMBL" id="MFB9069799.1"/>
    </source>
</evidence>
<evidence type="ECO:0000313" key="3">
    <source>
        <dbReference type="Proteomes" id="UP001589575"/>
    </source>
</evidence>
<dbReference type="Proteomes" id="UP001589575">
    <property type="component" value="Unassembled WGS sequence"/>
</dbReference>
<comment type="caution">
    <text evidence="2">The sequence shown here is derived from an EMBL/GenBank/DDBJ whole genome shotgun (WGS) entry which is preliminary data.</text>
</comment>
<keyword evidence="3" id="KW-1185">Reference proteome</keyword>
<evidence type="ECO:0000256" key="1">
    <source>
        <dbReference type="SAM" id="MobiDB-lite"/>
    </source>
</evidence>
<organism evidence="2 3">
    <name type="scientific">Citricoccus parietis</name>
    <dbReference type="NCBI Taxonomy" id="592307"/>
    <lineage>
        <taxon>Bacteria</taxon>
        <taxon>Bacillati</taxon>
        <taxon>Actinomycetota</taxon>
        <taxon>Actinomycetes</taxon>
        <taxon>Micrococcales</taxon>
        <taxon>Micrococcaceae</taxon>
        <taxon>Citricoccus</taxon>
    </lineage>
</organism>
<feature type="compositionally biased region" description="Basic residues" evidence="1">
    <location>
        <begin position="18"/>
        <end position="27"/>
    </location>
</feature>
<dbReference type="EMBL" id="JBHMFI010000001">
    <property type="protein sequence ID" value="MFB9069799.1"/>
    <property type="molecule type" value="Genomic_DNA"/>
</dbReference>